<feature type="transmembrane region" description="Helical" evidence="2">
    <location>
        <begin position="914"/>
        <end position="935"/>
    </location>
</feature>
<gene>
    <name evidence="3" type="ORF">PPG34_01665</name>
</gene>
<accession>A0ABU3K3P8</accession>
<feature type="transmembrane region" description="Helical" evidence="2">
    <location>
        <begin position="776"/>
        <end position="798"/>
    </location>
</feature>
<keyword evidence="2" id="KW-0812">Transmembrane</keyword>
<dbReference type="Proteomes" id="UP001250932">
    <property type="component" value="Unassembled WGS sequence"/>
</dbReference>
<feature type="region of interest" description="Disordered" evidence="1">
    <location>
        <begin position="413"/>
        <end position="440"/>
    </location>
</feature>
<comment type="caution">
    <text evidence="3">The sequence shown here is derived from an EMBL/GenBank/DDBJ whole genome shotgun (WGS) entry which is preliminary data.</text>
</comment>
<feature type="transmembrane region" description="Helical" evidence="2">
    <location>
        <begin position="643"/>
        <end position="665"/>
    </location>
</feature>
<feature type="transmembrane region" description="Helical" evidence="2">
    <location>
        <begin position="890"/>
        <end position="908"/>
    </location>
</feature>
<reference evidence="3 4" key="1">
    <citation type="journal article" date="2023" name="ISME J.">
        <title>Cultivation and genomic characterization of novel and ubiquitous marine nitrite-oxidizing bacteria from the Nitrospirales.</title>
        <authorList>
            <person name="Mueller A.J."/>
            <person name="Daebeler A."/>
            <person name="Herbold C.W."/>
            <person name="Kirkegaard R.H."/>
            <person name="Daims H."/>
        </authorList>
    </citation>
    <scope>NUCLEOTIDE SEQUENCE [LARGE SCALE GENOMIC DNA]</scope>
    <source>
        <strain evidence="3 4">EB</strain>
    </source>
</reference>
<proteinExistence type="predicted"/>
<feature type="transmembrane region" description="Helical" evidence="2">
    <location>
        <begin position="810"/>
        <end position="832"/>
    </location>
</feature>
<name>A0ABU3K3P8_9BACT</name>
<protein>
    <submittedName>
        <fullName evidence="3">Uncharacterized protein</fullName>
    </submittedName>
</protein>
<dbReference type="RefSeq" id="WP_313831396.1">
    <property type="nucleotide sequence ID" value="NZ_JAQOUE010000001.1"/>
</dbReference>
<evidence type="ECO:0000256" key="2">
    <source>
        <dbReference type="SAM" id="Phobius"/>
    </source>
</evidence>
<keyword evidence="2" id="KW-1133">Transmembrane helix</keyword>
<feature type="transmembrane region" description="Helical" evidence="2">
    <location>
        <begin position="614"/>
        <end position="636"/>
    </location>
</feature>
<evidence type="ECO:0000313" key="3">
    <source>
        <dbReference type="EMBL" id="MDT7041037.1"/>
    </source>
</evidence>
<feature type="transmembrane region" description="Helical" evidence="2">
    <location>
        <begin position="694"/>
        <end position="714"/>
    </location>
</feature>
<dbReference type="EMBL" id="JAQOUE010000001">
    <property type="protein sequence ID" value="MDT7041037.1"/>
    <property type="molecule type" value="Genomic_DNA"/>
</dbReference>
<feature type="transmembrane region" description="Helical" evidence="2">
    <location>
        <begin position="990"/>
        <end position="1012"/>
    </location>
</feature>
<feature type="compositionally biased region" description="Basic and acidic residues" evidence="1">
    <location>
        <begin position="413"/>
        <end position="431"/>
    </location>
</feature>
<keyword evidence="2" id="KW-0472">Membrane</keyword>
<organism evidence="3 4">
    <name type="scientific">Candidatus Nitronereus thalassa</name>
    <dbReference type="NCBI Taxonomy" id="3020898"/>
    <lineage>
        <taxon>Bacteria</taxon>
        <taxon>Pseudomonadati</taxon>
        <taxon>Nitrospirota</taxon>
        <taxon>Nitrospiria</taxon>
        <taxon>Nitrospirales</taxon>
        <taxon>Nitrospiraceae</taxon>
        <taxon>Candidatus Nitronereus</taxon>
    </lineage>
</organism>
<keyword evidence="4" id="KW-1185">Reference proteome</keyword>
<evidence type="ECO:0000313" key="4">
    <source>
        <dbReference type="Proteomes" id="UP001250932"/>
    </source>
</evidence>
<sequence length="1019" mass="114603">MPDQQEEKPKLPLTSMLALVAVVSGLLVSQIPLKTSRPIGKEADNLVLVGDDRVQSRLWQDPFEAVDDHLVKERQQAKENNVSHEGHHALEDLAHVIHRLAPENPSFLILPVMTDGNPYSKGVETRLRHRYALVSALGASEYLPEASQYVRFFRWKRQPCVKSSCAPLIVPVEWYKPKPSLGPMAPPVLILWLKGQDFSEKPLAGLTQLIKDLKKNFNQVEHQFRILGPRGSGGLSAMVKEADQFPDDYEILHNVEIFSSWATADDIFLIGDPPGESRILESQQPIIESVRSLPLAPGKVEKIFNKAHIPFYRTIGTDTMLAEQLVKELSLRNVNLTESCSDSQCPHHVALISEWDSLYGRVLPRTFVAVAQNQGSGKPSPQLDDHINTLRRDIWPTWAHHFSYLGGLDGELPPKDSDKGGKASSSKDKGGDNTSRLSRGLELPEGRGQLDYIRRLVKTLQDAEANIPGGFKAIGVLGSDVYDKLLILQAVRNSFPQAIFFTTDLDAQLIHPQQWSWTRNLVIASHFGLELRRHLQEPIPPFRDSYQTAFFFTVLQALKAKDKRKVITDVPPRVYEIGRHGPFDLSALDAPNAPPGLHPERTDLDPDTGHPSSMSVFTLLTIAGACALIFLCFMLLSSQVWTAFIGLVTSWSFWLTTVIAIAMAIGLDLWAMSDGAEGEPFVVTEGISVWPTQALRLLAFLLSGGFFIYAGWSLRNNEIQLRDKFPLPELSKDCPQGPWYSRFIGIHGWCPEVAKPRTIQQLWLDYMRLGRWDNRWLRYFLQSLLYLLFGGLLMLYFGPPHTPCRGPACFSINTMFLIFSVLGMVLLIFFVVDATRLCRRLIKHLVVGSIQWPKEFLEHEARKRGVDRTCVHEWLCIDFIAERTAVIGHLIYYPFVIVFLMAVARHPYFDHWDLPVGLAILIFLNIAYAFGNGVALRRSAEQARRVSLDQLNARLLPLNDQVPVEKESKRHIERAIEAIKHNRKGAFMPLAAHPIVGAIALPSGGYGFILLAEYLSTAF</sequence>
<evidence type="ECO:0000256" key="1">
    <source>
        <dbReference type="SAM" id="MobiDB-lite"/>
    </source>
</evidence>